<dbReference type="CDD" id="cd22211">
    <property type="entry name" value="HkD_SF"/>
    <property type="match status" value="1"/>
</dbReference>
<feature type="compositionally biased region" description="Polar residues" evidence="2">
    <location>
        <begin position="462"/>
        <end position="471"/>
    </location>
</feature>
<evidence type="ECO:0000256" key="2">
    <source>
        <dbReference type="SAM" id="MobiDB-lite"/>
    </source>
</evidence>
<dbReference type="SUPFAM" id="SSF116907">
    <property type="entry name" value="Hook domain"/>
    <property type="match status" value="1"/>
</dbReference>
<dbReference type="AlphaFoldDB" id="A0AA43TXC9"/>
<feature type="region of interest" description="Disordered" evidence="2">
    <location>
        <begin position="176"/>
        <end position="208"/>
    </location>
</feature>
<evidence type="ECO:0000313" key="4">
    <source>
        <dbReference type="Proteomes" id="UP001161017"/>
    </source>
</evidence>
<dbReference type="EMBL" id="JAPUFD010000006">
    <property type="protein sequence ID" value="MDI1487892.1"/>
    <property type="molecule type" value="Genomic_DNA"/>
</dbReference>
<feature type="region of interest" description="Disordered" evidence="2">
    <location>
        <begin position="455"/>
        <end position="474"/>
    </location>
</feature>
<dbReference type="GO" id="GO:0005737">
    <property type="term" value="C:cytoplasm"/>
    <property type="evidence" value="ECO:0007669"/>
    <property type="project" value="TreeGrafter"/>
</dbReference>
<reference evidence="3" key="1">
    <citation type="journal article" date="2023" name="Genome Biol. Evol.">
        <title>First Whole Genome Sequence and Flow Cytometry Genome Size Data for the Lichen-Forming Fungus Ramalina farinacea (Ascomycota).</title>
        <authorList>
            <person name="Llewellyn T."/>
            <person name="Mian S."/>
            <person name="Hill R."/>
            <person name="Leitch I.J."/>
            <person name="Gaya E."/>
        </authorList>
    </citation>
    <scope>NUCLEOTIDE SEQUENCE</scope>
    <source>
        <strain evidence="3">LIQ254RAFAR</strain>
    </source>
</reference>
<dbReference type="GO" id="GO:0031122">
    <property type="term" value="P:cytoplasmic microtubule organization"/>
    <property type="evidence" value="ECO:0007669"/>
    <property type="project" value="TreeGrafter"/>
</dbReference>
<dbReference type="PANTHER" id="PTHR18947">
    <property type="entry name" value="HOOK PROTEINS"/>
    <property type="match status" value="1"/>
</dbReference>
<comment type="caution">
    <text evidence="3">The sequence shown here is derived from an EMBL/GenBank/DDBJ whole genome shotgun (WGS) entry which is preliminary data.</text>
</comment>
<keyword evidence="1" id="KW-0175">Coiled coil</keyword>
<keyword evidence="4" id="KW-1185">Reference proteome</keyword>
<accession>A0AA43TXC9</accession>
<proteinExistence type="predicted"/>
<organism evidence="3 4">
    <name type="scientific">Ramalina farinacea</name>
    <dbReference type="NCBI Taxonomy" id="258253"/>
    <lineage>
        <taxon>Eukaryota</taxon>
        <taxon>Fungi</taxon>
        <taxon>Dikarya</taxon>
        <taxon>Ascomycota</taxon>
        <taxon>Pezizomycotina</taxon>
        <taxon>Lecanoromycetes</taxon>
        <taxon>OSLEUM clade</taxon>
        <taxon>Lecanoromycetidae</taxon>
        <taxon>Lecanorales</taxon>
        <taxon>Lecanorineae</taxon>
        <taxon>Ramalinaceae</taxon>
        <taxon>Ramalina</taxon>
    </lineage>
</organism>
<dbReference type="Proteomes" id="UP001161017">
    <property type="component" value="Unassembled WGS sequence"/>
</dbReference>
<dbReference type="InterPro" id="IPR036872">
    <property type="entry name" value="CH_dom_sf"/>
</dbReference>
<feature type="compositionally biased region" description="Basic and acidic residues" evidence="2">
    <location>
        <begin position="768"/>
        <end position="784"/>
    </location>
</feature>
<evidence type="ECO:0000313" key="3">
    <source>
        <dbReference type="EMBL" id="MDI1487892.1"/>
    </source>
</evidence>
<dbReference type="GO" id="GO:0051959">
    <property type="term" value="F:dynein light intermediate chain binding"/>
    <property type="evidence" value="ECO:0007669"/>
    <property type="project" value="TreeGrafter"/>
</dbReference>
<gene>
    <name evidence="3" type="ORF">OHK93_007165</name>
</gene>
<evidence type="ECO:0008006" key="5">
    <source>
        <dbReference type="Google" id="ProtNLM"/>
    </source>
</evidence>
<dbReference type="PANTHER" id="PTHR18947:SF28">
    <property type="entry name" value="GIRDIN, ISOFORM A"/>
    <property type="match status" value="1"/>
</dbReference>
<dbReference type="GO" id="GO:0008017">
    <property type="term" value="F:microtubule binding"/>
    <property type="evidence" value="ECO:0007669"/>
    <property type="project" value="TreeGrafter"/>
</dbReference>
<evidence type="ECO:0000256" key="1">
    <source>
        <dbReference type="SAM" id="Coils"/>
    </source>
</evidence>
<protein>
    <recommendedName>
        <fullName evidence="5">HOOK N-terminal domain-containing protein</fullName>
    </recommendedName>
</protein>
<dbReference type="GO" id="GO:0030705">
    <property type="term" value="P:cytoskeleton-dependent intracellular transport"/>
    <property type="evidence" value="ECO:0007669"/>
    <property type="project" value="TreeGrafter"/>
</dbReference>
<dbReference type="GO" id="GO:0005815">
    <property type="term" value="C:microtubule organizing center"/>
    <property type="evidence" value="ECO:0007669"/>
    <property type="project" value="TreeGrafter"/>
</dbReference>
<feature type="region of interest" description="Disordered" evidence="2">
    <location>
        <begin position="606"/>
        <end position="630"/>
    </location>
</feature>
<feature type="region of interest" description="Disordered" evidence="2">
    <location>
        <begin position="759"/>
        <end position="784"/>
    </location>
</feature>
<sequence length="840" mass="96005">MTPNGTTALDTEGAFIEWINTFSIQHPIDSLQDLNDGQVLWQMLREIQEYYFSSELPNNKQTDYSRLQNLKFVHARIQEYLDEQGRSYKGLTEDDFQHFAKTGDSPLAIKACPDSLQEPFSSTRTDATEKFLRMLLLVMLDSPKLGELVKTIQDLPASTQDVVGTLMQEMMTWDSESTDGMADDGYESSMPAGNGTSPKASSDPERKTQVLELEEHYARIMTQLEHRNRDYELLDAEMLAISDSLARSQKTNEALNGQIAEKDEHIKKLSATNSEREHISVKEMELQISSQEEIIAGYEVQLDKATTTIGDLKRQNQALVALSDEVTPLKDEVAVLKKDLIEQTKKANTANNYMKKLQASREVEKERDTLRRDLDETKNDLASAGKIADKLREENFNLRRSDDERSRTLSLIEREYDELRITKKQLRDSREDLLQQVKMLNERVAQDQETIADLRERAGEGSSPTSPQETSGLERELLDTSKFEDDTYASQRLFWATEILTRYRKRRIVNLEKEKQQLHSDVAKRDEHLATLRQQLESSRKSAAEDADKFQETRQENIALQASLSQVHGGHPIEGLVASSFHIDPSAHNCESTEIFKRMRDKVKAAEAHRNSLQQEADKSREELESLRSDRTSSFQNHHILSDLSIDLLQDSMVDKTKLEMLDELKRQTAQELVKVCAERDEFKQRSSHLQAQLDGRTEKTHFAKMAEILKAASPAQEVDVRGDAYADSIQNARERTAKQTEQIEQQGAIIKDLQRQLEQHSNVTADGKSREDKENAPQSEDRRYVENLERELKLMASAYHDLASRLQLNNVILARRAEAPKSWLGVQRKLREGPTGISR</sequence>
<dbReference type="Gene3D" id="1.10.418.10">
    <property type="entry name" value="Calponin-like domain"/>
    <property type="match status" value="1"/>
</dbReference>
<feature type="coiled-coil region" evidence="1">
    <location>
        <begin position="252"/>
        <end position="315"/>
    </location>
</feature>
<name>A0AA43TXC9_9LECA</name>